<dbReference type="SUPFAM" id="SSF56047">
    <property type="entry name" value="Ribosomal protein S8"/>
    <property type="match status" value="1"/>
</dbReference>
<evidence type="ECO:0000256" key="2">
    <source>
        <dbReference type="ARBA" id="ARBA00022980"/>
    </source>
</evidence>
<keyword evidence="3" id="KW-0687">Ribonucleoprotein</keyword>
<dbReference type="GO" id="GO:0003735">
    <property type="term" value="F:structural constituent of ribosome"/>
    <property type="evidence" value="ECO:0007669"/>
    <property type="project" value="InterPro"/>
</dbReference>
<reference evidence="6 7" key="1">
    <citation type="journal article" date="2015" name="Nature">
        <title>rRNA introns, odd ribosomes, and small enigmatic genomes across a large radiation of phyla.</title>
        <authorList>
            <person name="Brown C.T."/>
            <person name="Hug L.A."/>
            <person name="Thomas B.C."/>
            <person name="Sharon I."/>
            <person name="Castelle C.J."/>
            <person name="Singh A."/>
            <person name="Wilkins M.J."/>
            <person name="Williams K.H."/>
            <person name="Banfield J.F."/>
        </authorList>
    </citation>
    <scope>NUCLEOTIDE SEQUENCE [LARGE SCALE GENOMIC DNA]</scope>
</reference>
<dbReference type="AlphaFoldDB" id="A0A0G1DHP3"/>
<organism evidence="6 7">
    <name type="scientific">Candidatus Woesebacteria bacterium GW2011_GWB1_43_14</name>
    <dbReference type="NCBI Taxonomy" id="1618578"/>
    <lineage>
        <taxon>Bacteria</taxon>
        <taxon>Candidatus Woeseibacteriota</taxon>
    </lineage>
</organism>
<protein>
    <recommendedName>
        <fullName evidence="4">Small ribosomal subunit protein uS8</fullName>
    </recommendedName>
    <alternativeName>
        <fullName evidence="5">30S ribosomal protein S8</fullName>
    </alternativeName>
</protein>
<dbReference type="GO" id="GO:1990904">
    <property type="term" value="C:ribonucleoprotein complex"/>
    <property type="evidence" value="ECO:0007669"/>
    <property type="project" value="UniProtKB-KW"/>
</dbReference>
<evidence type="ECO:0000256" key="1">
    <source>
        <dbReference type="ARBA" id="ARBA00006471"/>
    </source>
</evidence>
<dbReference type="Proteomes" id="UP000034090">
    <property type="component" value="Unassembled WGS sequence"/>
</dbReference>
<evidence type="ECO:0000256" key="3">
    <source>
        <dbReference type="ARBA" id="ARBA00023274"/>
    </source>
</evidence>
<evidence type="ECO:0000313" key="6">
    <source>
        <dbReference type="EMBL" id="KKS97390.1"/>
    </source>
</evidence>
<dbReference type="EMBL" id="LCFQ01000013">
    <property type="protein sequence ID" value="KKS97390.1"/>
    <property type="molecule type" value="Genomic_DNA"/>
</dbReference>
<dbReference type="InterPro" id="IPR000630">
    <property type="entry name" value="Ribosomal_uS8"/>
</dbReference>
<dbReference type="GO" id="GO:0005840">
    <property type="term" value="C:ribosome"/>
    <property type="evidence" value="ECO:0007669"/>
    <property type="project" value="UniProtKB-KW"/>
</dbReference>
<name>A0A0G1DHP3_9BACT</name>
<dbReference type="GO" id="GO:0006412">
    <property type="term" value="P:translation"/>
    <property type="evidence" value="ECO:0007669"/>
    <property type="project" value="InterPro"/>
</dbReference>
<dbReference type="Gene3D" id="3.30.1490.10">
    <property type="match status" value="1"/>
</dbReference>
<proteinExistence type="inferred from homology"/>
<evidence type="ECO:0000256" key="5">
    <source>
        <dbReference type="ARBA" id="ARBA00035525"/>
    </source>
</evidence>
<evidence type="ECO:0000313" key="7">
    <source>
        <dbReference type="Proteomes" id="UP000034090"/>
    </source>
</evidence>
<dbReference type="Pfam" id="PF00410">
    <property type="entry name" value="Ribosomal_S8"/>
    <property type="match status" value="1"/>
</dbReference>
<sequence>MINYPIGDSLIRIKNAALVGNREVSLEVSNFIHKTVLALKRAGYLSNVVKNKDGLLVEIAYHKKSPLLTDLKIWSKPGQRKYLDVKALSGKKGISVFILSTPLGILSSKEALKKKVGGEVIAEIW</sequence>
<dbReference type="STRING" id="1618578.UV74_C0013G0512"/>
<dbReference type="Gene3D" id="3.30.1370.30">
    <property type="match status" value="1"/>
</dbReference>
<accession>A0A0G1DHP3</accession>
<evidence type="ECO:0000256" key="4">
    <source>
        <dbReference type="ARBA" id="ARBA00035258"/>
    </source>
</evidence>
<comment type="caution">
    <text evidence="6">The sequence shown here is derived from an EMBL/GenBank/DDBJ whole genome shotgun (WGS) entry which is preliminary data.</text>
</comment>
<comment type="similarity">
    <text evidence="1">Belongs to the universal ribosomal protein uS8 family.</text>
</comment>
<dbReference type="InterPro" id="IPR035987">
    <property type="entry name" value="Ribosomal_uS8_sf"/>
</dbReference>
<keyword evidence="2 6" id="KW-0689">Ribosomal protein</keyword>
<gene>
    <name evidence="6" type="ORF">UV74_C0013G0512</name>
</gene>